<dbReference type="GO" id="GO:0005737">
    <property type="term" value="C:cytoplasm"/>
    <property type="evidence" value="ECO:0007669"/>
    <property type="project" value="TreeGrafter"/>
</dbReference>
<dbReference type="Pfam" id="PF00196">
    <property type="entry name" value="GerE"/>
    <property type="match status" value="1"/>
</dbReference>
<dbReference type="SUPFAM" id="SSF52540">
    <property type="entry name" value="P-loop containing nucleoside triphosphate hydrolases"/>
    <property type="match status" value="1"/>
</dbReference>
<dbReference type="InterPro" id="IPR036388">
    <property type="entry name" value="WH-like_DNA-bd_sf"/>
</dbReference>
<proteinExistence type="predicted"/>
<dbReference type="GO" id="GO:0006355">
    <property type="term" value="P:regulation of DNA-templated transcription"/>
    <property type="evidence" value="ECO:0007669"/>
    <property type="project" value="InterPro"/>
</dbReference>
<dbReference type="PROSITE" id="PS50043">
    <property type="entry name" value="HTH_LUXR_2"/>
    <property type="match status" value="1"/>
</dbReference>
<accession>A0AB39QBN5</accession>
<dbReference type="GO" id="GO:0004016">
    <property type="term" value="F:adenylate cyclase activity"/>
    <property type="evidence" value="ECO:0007669"/>
    <property type="project" value="TreeGrafter"/>
</dbReference>
<evidence type="ECO:0000256" key="2">
    <source>
        <dbReference type="ARBA" id="ARBA00022840"/>
    </source>
</evidence>
<keyword evidence="1" id="KW-0547">Nucleotide-binding</keyword>
<dbReference type="GO" id="GO:0003677">
    <property type="term" value="F:DNA binding"/>
    <property type="evidence" value="ECO:0007669"/>
    <property type="project" value="InterPro"/>
</dbReference>
<sequence length="920" mass="98716">MTGTDRRAEAGCTGLIERDAQWAGLTALLSDAVAGSGRVALVTGPVACGRTELLHRFGERCGERFVSATCSALERGLPFGVAGQLLHALGAPAQVRDLLDAATRTAGPATAHQLHTLCLALLDLAADSPLVIAVDDVQHADPQSLHWLLSLVPRLGRAGILLLLARTASPGAAHSPLHTELSRHPHCHEIGVAPLSEAGMADLFGGADAGREAMALTGGNPLLARSLLADRRTAGPDADGAPAPGPGFRRALVSCVHRCEPYVVAVARALAVTGAHATVERLGRLAGLDVEAVRSALDLLTDAGLLADGRFRTDAARTAVLDDMPADERGRTHRSAALLLHDEGAPATEVAPYLLRADGADRADESWAVPVFEEAAEHALREERIDTALRCLERAHRACPEAHRQAAIAAKLVRVESRVNPAAAGRRLTTVTDAMRAGRLSDLDVRSLVPPLLWHGRVDEAAEAMERLRRARHQPGTADRTTELWLACTHPPLARRTRPPAGTDRDSEPAGRTTGPALRAVTALTTVLTQGPDEHAVTDAEHVLQVARPSDGMSWGPQTALPALHALVHAGRLDLARSWCDKLLDDARARDLAVAQALYAGVRGDIALREGDLAGAHAHARDALTLMPPGGWGVAVGVPLGVLVETATKQGRHEEAAAHLTQPVPDAMFRSRYGLPYLHARGHHFLATDRHYAALADFLSCGELMNEWGIDQSVLVPWRTSAAEAWLRHGKNRDEAKRLLNEQLARLGPETSRTRGVALRLLAATTAAQHRPRLLDEAVAVLEECGDQYELARALGDLSNAHQALREHRRAWSVARRAWHVANVCDATALRDELLPSRRGPDDESPEEQPPTDPISRLTDAERRVAALAAVGLTNREIAGKLFITPSTIEQHLTRVYRKLNVKYRKDLPTGLHSHLPDTA</sequence>
<dbReference type="InterPro" id="IPR016032">
    <property type="entry name" value="Sig_transdc_resp-reg_C-effctor"/>
</dbReference>
<dbReference type="RefSeq" id="WP_369174498.1">
    <property type="nucleotide sequence ID" value="NZ_CP163439.1"/>
</dbReference>
<dbReference type="Gene3D" id="3.40.50.300">
    <property type="entry name" value="P-loop containing nucleotide triphosphate hydrolases"/>
    <property type="match status" value="1"/>
</dbReference>
<dbReference type="CDD" id="cd06170">
    <property type="entry name" value="LuxR_C_like"/>
    <property type="match status" value="1"/>
</dbReference>
<evidence type="ECO:0000256" key="1">
    <source>
        <dbReference type="ARBA" id="ARBA00022741"/>
    </source>
</evidence>
<dbReference type="InterPro" id="IPR027417">
    <property type="entry name" value="P-loop_NTPase"/>
</dbReference>
<dbReference type="PRINTS" id="PR00038">
    <property type="entry name" value="HTHLUXR"/>
</dbReference>
<dbReference type="InterPro" id="IPR011990">
    <property type="entry name" value="TPR-like_helical_dom_sf"/>
</dbReference>
<evidence type="ECO:0000256" key="3">
    <source>
        <dbReference type="SAM" id="MobiDB-lite"/>
    </source>
</evidence>
<reference evidence="5" key="1">
    <citation type="submission" date="2024-07" db="EMBL/GenBank/DDBJ databases">
        <authorList>
            <person name="Yu S.T."/>
        </authorList>
    </citation>
    <scope>NUCLEOTIDE SEQUENCE</scope>
    <source>
        <strain evidence="5">R28</strain>
    </source>
</reference>
<dbReference type="InterPro" id="IPR000792">
    <property type="entry name" value="Tscrpt_reg_LuxR_C"/>
</dbReference>
<gene>
    <name evidence="5" type="ORF">AB5J49_44140</name>
</gene>
<dbReference type="PROSITE" id="PS00622">
    <property type="entry name" value="HTH_LUXR_1"/>
    <property type="match status" value="1"/>
</dbReference>
<dbReference type="InterPro" id="IPR041664">
    <property type="entry name" value="AAA_16"/>
</dbReference>
<feature type="region of interest" description="Disordered" evidence="3">
    <location>
        <begin position="833"/>
        <end position="860"/>
    </location>
</feature>
<name>A0AB39QBN5_9ACTN</name>
<dbReference type="Pfam" id="PF13191">
    <property type="entry name" value="AAA_16"/>
    <property type="match status" value="1"/>
</dbReference>
<dbReference type="SMART" id="SM00421">
    <property type="entry name" value="HTH_LUXR"/>
    <property type="match status" value="1"/>
</dbReference>
<dbReference type="GO" id="GO:0005524">
    <property type="term" value="F:ATP binding"/>
    <property type="evidence" value="ECO:0007669"/>
    <property type="project" value="UniProtKB-KW"/>
</dbReference>
<feature type="region of interest" description="Disordered" evidence="3">
    <location>
        <begin position="493"/>
        <end position="515"/>
    </location>
</feature>
<dbReference type="EMBL" id="CP163439">
    <property type="protein sequence ID" value="XDQ39786.1"/>
    <property type="molecule type" value="Genomic_DNA"/>
</dbReference>
<evidence type="ECO:0000313" key="5">
    <source>
        <dbReference type="EMBL" id="XDQ39786.1"/>
    </source>
</evidence>
<dbReference type="SUPFAM" id="SSF46894">
    <property type="entry name" value="C-terminal effector domain of the bipartite response regulators"/>
    <property type="match status" value="1"/>
</dbReference>
<dbReference type="PANTHER" id="PTHR16305">
    <property type="entry name" value="TESTICULAR SOLUBLE ADENYLYL CYCLASE"/>
    <property type="match status" value="1"/>
</dbReference>
<evidence type="ECO:0000259" key="4">
    <source>
        <dbReference type="PROSITE" id="PS50043"/>
    </source>
</evidence>
<dbReference type="AlphaFoldDB" id="A0AB39QBN5"/>
<protein>
    <submittedName>
        <fullName evidence="5">AAA family ATPase</fullName>
    </submittedName>
</protein>
<dbReference type="SUPFAM" id="SSF48452">
    <property type="entry name" value="TPR-like"/>
    <property type="match status" value="1"/>
</dbReference>
<feature type="domain" description="HTH luxR-type" evidence="4">
    <location>
        <begin position="851"/>
        <end position="916"/>
    </location>
</feature>
<dbReference type="Gene3D" id="1.10.10.10">
    <property type="entry name" value="Winged helix-like DNA-binding domain superfamily/Winged helix DNA-binding domain"/>
    <property type="match status" value="1"/>
</dbReference>
<organism evidence="5">
    <name type="scientific">Streptomyces sp. R28</name>
    <dbReference type="NCBI Taxonomy" id="3238628"/>
    <lineage>
        <taxon>Bacteria</taxon>
        <taxon>Bacillati</taxon>
        <taxon>Actinomycetota</taxon>
        <taxon>Actinomycetes</taxon>
        <taxon>Kitasatosporales</taxon>
        <taxon>Streptomycetaceae</taxon>
        <taxon>Streptomyces</taxon>
    </lineage>
</organism>
<keyword evidence="2" id="KW-0067">ATP-binding</keyword>
<feature type="compositionally biased region" description="Basic and acidic residues" evidence="3">
    <location>
        <begin position="833"/>
        <end position="842"/>
    </location>
</feature>
<dbReference type="PANTHER" id="PTHR16305:SF35">
    <property type="entry name" value="TRANSCRIPTIONAL ACTIVATOR DOMAIN"/>
    <property type="match status" value="1"/>
</dbReference>